<evidence type="ECO:0000313" key="7">
    <source>
        <dbReference type="Proteomes" id="UP000307510"/>
    </source>
</evidence>
<gene>
    <name evidence="6" type="ORF">FEA48_29875</name>
</gene>
<keyword evidence="3" id="KW-0571">Peptide transport</keyword>
<dbReference type="GO" id="GO:0015031">
    <property type="term" value="P:protein transport"/>
    <property type="evidence" value="ECO:0007669"/>
    <property type="project" value="UniProtKB-KW"/>
</dbReference>
<dbReference type="Gene3D" id="3.40.190.10">
    <property type="entry name" value="Periplasmic binding protein-like II"/>
    <property type="match status" value="1"/>
</dbReference>
<proteinExistence type="inferred from homology"/>
<dbReference type="AlphaFoldDB" id="A0A5R8ZTF5"/>
<evidence type="ECO:0000256" key="1">
    <source>
        <dbReference type="ARBA" id="ARBA00005695"/>
    </source>
</evidence>
<evidence type="ECO:0000259" key="5">
    <source>
        <dbReference type="Pfam" id="PF00496"/>
    </source>
</evidence>
<dbReference type="PROSITE" id="PS51318">
    <property type="entry name" value="TAT"/>
    <property type="match status" value="1"/>
</dbReference>
<dbReference type="PIRSF" id="PIRSF002741">
    <property type="entry name" value="MppA"/>
    <property type="match status" value="1"/>
</dbReference>
<evidence type="ECO:0000256" key="4">
    <source>
        <dbReference type="ARBA" id="ARBA00022927"/>
    </source>
</evidence>
<dbReference type="GO" id="GO:1904680">
    <property type="term" value="F:peptide transmembrane transporter activity"/>
    <property type="evidence" value="ECO:0007669"/>
    <property type="project" value="TreeGrafter"/>
</dbReference>
<dbReference type="GO" id="GO:0043190">
    <property type="term" value="C:ATP-binding cassette (ABC) transporter complex"/>
    <property type="evidence" value="ECO:0007669"/>
    <property type="project" value="InterPro"/>
</dbReference>
<comment type="similarity">
    <text evidence="1">Belongs to the bacterial solute-binding protein 5 family.</text>
</comment>
<evidence type="ECO:0000256" key="2">
    <source>
        <dbReference type="ARBA" id="ARBA00022729"/>
    </source>
</evidence>
<dbReference type="InterPro" id="IPR000914">
    <property type="entry name" value="SBP_5_dom"/>
</dbReference>
<reference evidence="6 7" key="1">
    <citation type="submission" date="2019-05" db="EMBL/GenBank/DDBJ databases">
        <authorList>
            <person name="Moore K."/>
            <person name="O'Neill P."/>
            <person name="Farbos A."/>
            <person name="Studholme D.J."/>
        </authorList>
    </citation>
    <scope>NUCLEOTIDE SEQUENCE [LARGE SCALE GENOMIC DNA]</scope>
    <source>
        <strain evidence="6 7">DSM 9128</strain>
    </source>
</reference>
<dbReference type="Gene3D" id="3.10.105.10">
    <property type="entry name" value="Dipeptide-binding Protein, Domain 3"/>
    <property type="match status" value="1"/>
</dbReference>
<name>A0A5R8ZTF5_PSENT</name>
<dbReference type="Gene3D" id="3.90.76.10">
    <property type="entry name" value="Dipeptide-binding Protein, Domain 1"/>
    <property type="match status" value="1"/>
</dbReference>
<keyword evidence="4" id="KW-0653">Protein transport</keyword>
<dbReference type="PANTHER" id="PTHR30290">
    <property type="entry name" value="PERIPLASMIC BINDING COMPONENT OF ABC TRANSPORTER"/>
    <property type="match status" value="1"/>
</dbReference>
<dbReference type="Pfam" id="PF00496">
    <property type="entry name" value="SBP_bac_5"/>
    <property type="match status" value="1"/>
</dbReference>
<protein>
    <submittedName>
        <fullName evidence="6">ABC transporter substrate-binding protein</fullName>
    </submittedName>
</protein>
<dbReference type="InterPro" id="IPR006311">
    <property type="entry name" value="TAT_signal"/>
</dbReference>
<dbReference type="InterPro" id="IPR030678">
    <property type="entry name" value="Peptide/Ni-bd"/>
</dbReference>
<feature type="domain" description="Solute-binding protein family 5" evidence="5">
    <location>
        <begin position="93"/>
        <end position="443"/>
    </location>
</feature>
<dbReference type="Proteomes" id="UP000307510">
    <property type="component" value="Unassembled WGS sequence"/>
</dbReference>
<keyword evidence="4" id="KW-0813">Transport</keyword>
<comment type="caution">
    <text evidence="6">The sequence shown here is derived from an EMBL/GenBank/DDBJ whole genome shotgun (WGS) entry which is preliminary data.</text>
</comment>
<dbReference type="SUPFAM" id="SSF53850">
    <property type="entry name" value="Periplasmic binding protein-like II"/>
    <property type="match status" value="1"/>
</dbReference>
<accession>A0A5R8ZTF5</accession>
<evidence type="ECO:0000313" key="6">
    <source>
        <dbReference type="EMBL" id="TLP68656.1"/>
    </source>
</evidence>
<organism evidence="6 7">
    <name type="scientific">Pseudomonas nitroreducens</name>
    <dbReference type="NCBI Taxonomy" id="46680"/>
    <lineage>
        <taxon>Bacteria</taxon>
        <taxon>Pseudomonadati</taxon>
        <taxon>Pseudomonadota</taxon>
        <taxon>Gammaproteobacteria</taxon>
        <taxon>Pseudomonadales</taxon>
        <taxon>Pseudomonadaceae</taxon>
        <taxon>Pseudomonas</taxon>
    </lineage>
</organism>
<dbReference type="CDD" id="cd08503">
    <property type="entry name" value="PBP2_NikA_DppA_OppA_like_17"/>
    <property type="match status" value="1"/>
</dbReference>
<reference evidence="7" key="2">
    <citation type="submission" date="2019-06" db="EMBL/GenBank/DDBJ databases">
        <title>AzeR, a transcriptional regulator that responds to azelaic acid in Pseudomonas nitroreducens.</title>
        <authorList>
            <person name="Bez C."/>
            <person name="Javvadi S.G."/>
            <person name="Bertani I."/>
            <person name="Devescovi G."/>
            <person name="Studholme D.J."/>
            <person name="Geller A."/>
            <person name="Levy A."/>
            <person name="Venturi V."/>
        </authorList>
    </citation>
    <scope>NUCLEOTIDE SEQUENCE [LARGE SCALE GENOMIC DNA]</scope>
    <source>
        <strain evidence="7">DSM 9128</strain>
    </source>
</reference>
<dbReference type="EMBL" id="VASG01000012">
    <property type="protein sequence ID" value="TLP68656.1"/>
    <property type="molecule type" value="Genomic_DNA"/>
</dbReference>
<keyword evidence="2" id="KW-0732">Signal</keyword>
<dbReference type="PANTHER" id="PTHR30290:SF38">
    <property type="entry name" value="D,D-DIPEPTIDE-BINDING PERIPLASMIC PROTEIN DDPA-RELATED"/>
    <property type="match status" value="1"/>
</dbReference>
<sequence length="526" mass="57937">MKEKQPGEPSSGVTRRDLVKGTMGLLWAGVLLGGLPLPAFAEPKKGGRLVFGLAGASTTDSLDPGLAEDDFMMLLSQALRGNLVEIDSSGNAIPELAESWESSPDAKVWTFKLRSGVQFHNGKPFVADDVVATLDYHRKDGSKSLSKSIVSQIDEVKAVDDSTVRVSLKGGNADFPVLMSDYHLSILPRGTDGQVDWRSGVGTGGYMLKEYNPGVRAFVVRNPNYWKPGRAHVEEAELIAIADSVARQNALLTGKVNVINRVEIKTLSLLQRSNKVRIAEVTGLNHATMPMIAQVSPFQDNNVRLALKHAVDRDQWVKSLLRGHGSVGNDHPIGRQQKYFNSELPQRQYDPDKARFYLKQAGMDSLDVSISAADAAFAGAVDAGVLFEESARKAGINLKVVRESNDGYWINVWSKKPMCMCYWTGRATPDWIFSQIYASGASWGDTQWNNERFDKLLLQARSELDESRRKAIYWDMQAMLRDEGSTVVPMFMNHIMGMGNDVVASPTIAGDMALDGMRAIERWSLA</sequence>
<dbReference type="InterPro" id="IPR039424">
    <property type="entry name" value="SBP_5"/>
</dbReference>
<dbReference type="GO" id="GO:0030288">
    <property type="term" value="C:outer membrane-bounded periplasmic space"/>
    <property type="evidence" value="ECO:0007669"/>
    <property type="project" value="UniProtKB-ARBA"/>
</dbReference>
<dbReference type="GO" id="GO:0015833">
    <property type="term" value="P:peptide transport"/>
    <property type="evidence" value="ECO:0007669"/>
    <property type="project" value="UniProtKB-KW"/>
</dbReference>
<evidence type="ECO:0000256" key="3">
    <source>
        <dbReference type="ARBA" id="ARBA00022856"/>
    </source>
</evidence>